<keyword evidence="5" id="KW-0255">Endonuclease</keyword>
<gene>
    <name evidence="5" type="ORF">ACFY8C_38125</name>
</gene>
<organism evidence="5 6">
    <name type="scientific">Streptomyces flavochromogenes</name>
    <dbReference type="NCBI Taxonomy" id="68199"/>
    <lineage>
        <taxon>Bacteria</taxon>
        <taxon>Bacillati</taxon>
        <taxon>Actinomycetota</taxon>
        <taxon>Actinomycetes</taxon>
        <taxon>Kitasatosporales</taxon>
        <taxon>Streptomycetaceae</taxon>
        <taxon>Streptomyces</taxon>
    </lineage>
</organism>
<name>A0ABW6Y3G4_9ACTN</name>
<keyword evidence="3" id="KW-0238">DNA-binding</keyword>
<keyword evidence="5" id="KW-0378">Hydrolase</keyword>
<evidence type="ECO:0000256" key="3">
    <source>
        <dbReference type="ARBA" id="ARBA00023125"/>
    </source>
</evidence>
<dbReference type="EMBL" id="JBIBDZ010000018">
    <property type="protein sequence ID" value="MFF5924102.1"/>
    <property type="molecule type" value="Genomic_DNA"/>
</dbReference>
<dbReference type="PANTHER" id="PTHR30408">
    <property type="entry name" value="TYPE-1 RESTRICTION ENZYME ECOKI SPECIFICITY PROTEIN"/>
    <property type="match status" value="1"/>
</dbReference>
<dbReference type="Gene3D" id="3.90.220.20">
    <property type="entry name" value="DNA methylase specificity domains"/>
    <property type="match status" value="2"/>
</dbReference>
<reference evidence="5 6" key="1">
    <citation type="submission" date="2024-10" db="EMBL/GenBank/DDBJ databases">
        <title>The Natural Products Discovery Center: Release of the First 8490 Sequenced Strains for Exploring Actinobacteria Biosynthetic Diversity.</title>
        <authorList>
            <person name="Kalkreuter E."/>
            <person name="Kautsar S.A."/>
            <person name="Yang D."/>
            <person name="Bader C.D."/>
            <person name="Teijaro C.N."/>
            <person name="Fluegel L."/>
            <person name="Davis C.M."/>
            <person name="Simpson J.R."/>
            <person name="Lauterbach L."/>
            <person name="Steele A.D."/>
            <person name="Gui C."/>
            <person name="Meng S."/>
            <person name="Li G."/>
            <person name="Viehrig K."/>
            <person name="Ye F."/>
            <person name="Su P."/>
            <person name="Kiefer A.F."/>
            <person name="Nichols A."/>
            <person name="Cepeda A.J."/>
            <person name="Yan W."/>
            <person name="Fan B."/>
            <person name="Jiang Y."/>
            <person name="Adhikari A."/>
            <person name="Zheng C.-J."/>
            <person name="Schuster L."/>
            <person name="Cowan T.M."/>
            <person name="Smanski M.J."/>
            <person name="Chevrette M.G."/>
            <person name="De Carvalho L.P.S."/>
            <person name="Shen B."/>
        </authorList>
    </citation>
    <scope>NUCLEOTIDE SEQUENCE [LARGE SCALE GENOMIC DNA]</scope>
    <source>
        <strain evidence="5 6">NPDC012605</strain>
    </source>
</reference>
<dbReference type="RefSeq" id="WP_388311936.1">
    <property type="nucleotide sequence ID" value="NZ_JBIBDZ010000018.1"/>
</dbReference>
<feature type="domain" description="Type I restriction modification DNA specificity" evidence="4">
    <location>
        <begin position="59"/>
        <end position="172"/>
    </location>
</feature>
<evidence type="ECO:0000256" key="1">
    <source>
        <dbReference type="ARBA" id="ARBA00010923"/>
    </source>
</evidence>
<evidence type="ECO:0000313" key="5">
    <source>
        <dbReference type="EMBL" id="MFF5924102.1"/>
    </source>
</evidence>
<accession>A0ABW6Y3G4</accession>
<dbReference type="SUPFAM" id="SSF116734">
    <property type="entry name" value="DNA methylase specificity domain"/>
    <property type="match status" value="2"/>
</dbReference>
<dbReference type="GO" id="GO:0016787">
    <property type="term" value="F:hydrolase activity"/>
    <property type="evidence" value="ECO:0007669"/>
    <property type="project" value="UniProtKB-KW"/>
</dbReference>
<feature type="domain" description="Type I restriction modification DNA specificity" evidence="4">
    <location>
        <begin position="276"/>
        <end position="381"/>
    </location>
</feature>
<sequence>MSLPNGWSSSPLKHVTTVLNRGSAPDYVDDGPVRAVSQAANQPGGLDWSRTRFHAFSGNPRRLKGYLQPGDVIINSTGTGTLGRVGQFMGPPDGIPCMADGHVTIARADHRSLHPRFAYYWLASQPFQEYVYAALVVGATNQIELNRERLGEAPVPLPSIEEQRRITGFLDAETYRIDRLMVKMRSQDELLSNRRRAVLTATWHPEARVARLGYFLSLVTSGPRGWGEYIGTEGNMFFRSANLWRDSIEPKLASVAYVEPPPSALAESIRSTIRPGDVLVGITGANTGWVCLANQDVVGANVSQHVCLLRPSRLVSGKWLAYLLASPLVQDFLLGSQYGGTKTQLSLPDLRDLKVPIPELAKQQSVANEIQHQIIAIESERGARARQLGLLAERRQALITAAVTGQLDVTTARPAHDRDL</sequence>
<dbReference type="GO" id="GO:0004519">
    <property type="term" value="F:endonuclease activity"/>
    <property type="evidence" value="ECO:0007669"/>
    <property type="project" value="UniProtKB-KW"/>
</dbReference>
<dbReference type="InterPro" id="IPR000055">
    <property type="entry name" value="Restrct_endonuc_typeI_TRD"/>
</dbReference>
<dbReference type="InterPro" id="IPR052021">
    <property type="entry name" value="Type-I_RS_S_subunit"/>
</dbReference>
<dbReference type="Proteomes" id="UP001602370">
    <property type="component" value="Unassembled WGS sequence"/>
</dbReference>
<evidence type="ECO:0000259" key="4">
    <source>
        <dbReference type="Pfam" id="PF01420"/>
    </source>
</evidence>
<keyword evidence="5" id="KW-0540">Nuclease</keyword>
<dbReference type="PANTHER" id="PTHR30408:SF12">
    <property type="entry name" value="TYPE I RESTRICTION ENZYME MJAVIII SPECIFICITY SUBUNIT"/>
    <property type="match status" value="1"/>
</dbReference>
<evidence type="ECO:0000256" key="2">
    <source>
        <dbReference type="ARBA" id="ARBA00022747"/>
    </source>
</evidence>
<evidence type="ECO:0000313" key="6">
    <source>
        <dbReference type="Proteomes" id="UP001602370"/>
    </source>
</evidence>
<dbReference type="Pfam" id="PF01420">
    <property type="entry name" value="Methylase_S"/>
    <property type="match status" value="2"/>
</dbReference>
<keyword evidence="6" id="KW-1185">Reference proteome</keyword>
<proteinExistence type="inferred from homology"/>
<protein>
    <submittedName>
        <fullName evidence="5">Restriction endonuclease subunit S</fullName>
        <ecNumber evidence="5">3.1.21.-</ecNumber>
    </submittedName>
</protein>
<dbReference type="InterPro" id="IPR044946">
    <property type="entry name" value="Restrct_endonuc_typeI_TRD_sf"/>
</dbReference>
<comment type="similarity">
    <text evidence="1">Belongs to the type-I restriction system S methylase family.</text>
</comment>
<keyword evidence="2" id="KW-0680">Restriction system</keyword>
<dbReference type="EC" id="3.1.21.-" evidence="5"/>
<comment type="caution">
    <text evidence="5">The sequence shown here is derived from an EMBL/GenBank/DDBJ whole genome shotgun (WGS) entry which is preliminary data.</text>
</comment>